<dbReference type="PANTHER" id="PTHR12625">
    <property type="entry name" value="LIPOCALIN-1 INTERACTING MEMBRANE RECEPTOR LIMR"/>
    <property type="match status" value="1"/>
</dbReference>
<organism evidence="3 4">
    <name type="scientific">Blomia tropicalis</name>
    <name type="common">Mite</name>
    <dbReference type="NCBI Taxonomy" id="40697"/>
    <lineage>
        <taxon>Eukaryota</taxon>
        <taxon>Metazoa</taxon>
        <taxon>Ecdysozoa</taxon>
        <taxon>Arthropoda</taxon>
        <taxon>Chelicerata</taxon>
        <taxon>Arachnida</taxon>
        <taxon>Acari</taxon>
        <taxon>Acariformes</taxon>
        <taxon>Sarcoptiformes</taxon>
        <taxon>Astigmata</taxon>
        <taxon>Glycyphagoidea</taxon>
        <taxon>Echimyopodidae</taxon>
        <taxon>Blomia</taxon>
    </lineage>
</organism>
<dbReference type="GO" id="GO:0004888">
    <property type="term" value="F:transmembrane signaling receptor activity"/>
    <property type="evidence" value="ECO:0007669"/>
    <property type="project" value="TreeGrafter"/>
</dbReference>
<gene>
    <name evidence="3" type="ORF">RDWZM_009671</name>
</gene>
<feature type="transmembrane region" description="Helical" evidence="2">
    <location>
        <begin position="174"/>
        <end position="194"/>
    </location>
</feature>
<feature type="transmembrane region" description="Helical" evidence="2">
    <location>
        <begin position="390"/>
        <end position="417"/>
    </location>
</feature>
<comment type="similarity">
    <text evidence="1">Belongs to the LIMR family.</text>
</comment>
<feature type="transmembrane region" description="Helical" evidence="2">
    <location>
        <begin position="334"/>
        <end position="357"/>
    </location>
</feature>
<evidence type="ECO:0000313" key="4">
    <source>
        <dbReference type="Proteomes" id="UP001142055"/>
    </source>
</evidence>
<proteinExistence type="inferred from homology"/>
<dbReference type="GO" id="GO:0007165">
    <property type="term" value="P:signal transduction"/>
    <property type="evidence" value="ECO:0007669"/>
    <property type="project" value="TreeGrafter"/>
</dbReference>
<dbReference type="Proteomes" id="UP001142055">
    <property type="component" value="Chromosome 3"/>
</dbReference>
<feature type="transmembrane region" description="Helical" evidence="2">
    <location>
        <begin position="474"/>
        <end position="496"/>
    </location>
</feature>
<dbReference type="GO" id="GO:0005886">
    <property type="term" value="C:plasma membrane"/>
    <property type="evidence" value="ECO:0007669"/>
    <property type="project" value="TreeGrafter"/>
</dbReference>
<name>A0A9Q0RL88_BLOTA</name>
<feature type="transmembrane region" description="Helical" evidence="2">
    <location>
        <begin position="31"/>
        <end position="52"/>
    </location>
</feature>
<dbReference type="InterPro" id="IPR008075">
    <property type="entry name" value="LIMR"/>
</dbReference>
<evidence type="ECO:0000256" key="1">
    <source>
        <dbReference type="ARBA" id="ARBA00010487"/>
    </source>
</evidence>
<accession>A0A9Q0RL88</accession>
<feature type="transmembrane region" description="Helical" evidence="2">
    <location>
        <begin position="206"/>
        <end position="227"/>
    </location>
</feature>
<feature type="transmembrane region" description="Helical" evidence="2">
    <location>
        <begin position="72"/>
        <end position="100"/>
    </location>
</feature>
<dbReference type="PANTHER" id="PTHR12625:SF0">
    <property type="entry name" value="PROTEIN LILIPOD"/>
    <property type="match status" value="1"/>
</dbReference>
<evidence type="ECO:0000256" key="2">
    <source>
        <dbReference type="SAM" id="Phobius"/>
    </source>
</evidence>
<keyword evidence="2" id="KW-1133">Transmembrane helix</keyword>
<protein>
    <submittedName>
        <fullName evidence="3">Uncharacterized protein</fullName>
    </submittedName>
</protein>
<keyword evidence="4" id="KW-1185">Reference proteome</keyword>
<keyword evidence="2" id="KW-0812">Transmembrane</keyword>
<dbReference type="OMA" id="QQRRTWW"/>
<feature type="transmembrane region" description="Helical" evidence="2">
    <location>
        <begin position="429"/>
        <end position="447"/>
    </location>
</feature>
<keyword evidence="2" id="KW-0472">Membrane</keyword>
<dbReference type="Pfam" id="PF04791">
    <property type="entry name" value="LMBR1"/>
    <property type="match status" value="1"/>
</dbReference>
<reference evidence="3" key="1">
    <citation type="submission" date="2022-12" db="EMBL/GenBank/DDBJ databases">
        <title>Genome assemblies of Blomia tropicalis.</title>
        <authorList>
            <person name="Cui Y."/>
        </authorList>
    </citation>
    <scope>NUCLEOTIDE SEQUENCE</scope>
    <source>
        <tissue evidence="3">Adult mites</tissue>
    </source>
</reference>
<comment type="caution">
    <text evidence="3">The sequence shown here is derived from an EMBL/GenBank/DDBJ whole genome shotgun (WGS) entry which is preliminary data.</text>
</comment>
<dbReference type="InterPro" id="IPR006876">
    <property type="entry name" value="LMBR1-like_membr_prot"/>
</dbReference>
<dbReference type="PRINTS" id="PR01692">
    <property type="entry name" value="LIPOCALINIMR"/>
</dbReference>
<feature type="transmembrane region" description="Helical" evidence="2">
    <location>
        <begin position="127"/>
        <end position="149"/>
    </location>
</feature>
<sequence>MSLDYSHFFREEEDPEDEYLEKQYQEFFEVIRIHLIIVLLVSVLCFVANFIISRYKNIDLNSEVPSSRTDRLTYWVAIKLCMFGLAIAIGIALLLPMTIISNEILLLYPENEYPNLRWLNDNLIKQLWHYIFIFSNFCFILIPFSYFFAESTGFSTSTDSFCSRILQAILETQLTLTIILSCIFLGLSTVFPIFQANIFQLITFWLNFPFLYSCISFFGAILLLVCIPKGILNLVYLLDGYITRPYLVNSTTEKYDRVSIEETVLISRMQLMNRYREKYGEIPANLIPNTKDQTDDDNKSLSYELLSELISKNDRRRELHQKITASWIRSKIPWLLYPLAMALLVTTTGITCAIVFFNLSTRLLKLNDSTRGQQFVLGIASISKMGIVGAIFQTLLIIYIGIATLVGMYNLPILGLLQPIRGKTPYIKIMLNCMVVLILSSALPLFTRTVGITNFDLFGNFGQIVWTQNHHLVLFYNCAFLVALSICLCHSVVVKLSKEFFSRLHRFLLYLNRVFQDFHQKMRNIRERWKTSSSSSYHYYHSLCHHLNFRQCFTILFIRQLHLFTHYYIFELQRHLQSRKLQRRVINLFLDTNHHHQLVIN</sequence>
<dbReference type="EMBL" id="JAPWDV010000003">
    <property type="protein sequence ID" value="KAJ6218514.1"/>
    <property type="molecule type" value="Genomic_DNA"/>
</dbReference>
<dbReference type="AlphaFoldDB" id="A0A9Q0RL88"/>
<evidence type="ECO:0000313" key="3">
    <source>
        <dbReference type="EMBL" id="KAJ6218514.1"/>
    </source>
</evidence>